<dbReference type="Pfam" id="PF01035">
    <property type="entry name" value="DNA_binding_1"/>
    <property type="match status" value="1"/>
</dbReference>
<dbReference type="InterPro" id="IPR036388">
    <property type="entry name" value="WH-like_DNA-bd_sf"/>
</dbReference>
<dbReference type="PANTHER" id="PTHR10815:SF5">
    <property type="entry name" value="METHYLATED-DNA--PROTEIN-CYSTEINE METHYLTRANSFERASE"/>
    <property type="match status" value="1"/>
</dbReference>
<dbReference type="PANTHER" id="PTHR10815">
    <property type="entry name" value="METHYLATED-DNA--PROTEIN-CYSTEINE METHYLTRANSFERASE"/>
    <property type="match status" value="1"/>
</dbReference>
<reference key="1">
    <citation type="submission" date="2017-08" db="EMBL/GenBank/DDBJ databases">
        <title>A dynamic microbial community with high functional redundancy inhabits the cold, oxic subseafloor aquifer.</title>
        <authorList>
            <person name="Tully B.J."/>
            <person name="Wheat C.G."/>
            <person name="Glazer B.T."/>
            <person name="Huber J.A."/>
        </authorList>
    </citation>
    <scope>NUCLEOTIDE SEQUENCE [LARGE SCALE GENOMIC DNA]</scope>
</reference>
<evidence type="ECO:0000256" key="7">
    <source>
        <dbReference type="ARBA" id="ARBA00023204"/>
    </source>
</evidence>
<evidence type="ECO:0000256" key="3">
    <source>
        <dbReference type="ARBA" id="ARBA00022490"/>
    </source>
</evidence>
<accession>A0A2A4YQZ1</accession>
<protein>
    <recommendedName>
        <fullName evidence="9">Methylated-DNA--protein-cysteine methyltransferase</fullName>
        <ecNumber evidence="9">2.1.1.63</ecNumber>
    </recommendedName>
    <alternativeName>
        <fullName evidence="9">6-O-methylguanine-DNA methyltransferase</fullName>
        <shortName evidence="9">MGMT</shortName>
    </alternativeName>
    <alternativeName>
        <fullName evidence="9">O-6-methylguanine-DNA-alkyltransferase</fullName>
    </alternativeName>
</protein>
<evidence type="ECO:0000256" key="2">
    <source>
        <dbReference type="ARBA" id="ARBA00008711"/>
    </source>
</evidence>
<dbReference type="InterPro" id="IPR008332">
    <property type="entry name" value="MethylG_MeTrfase_N"/>
</dbReference>
<feature type="active site" description="Nucleophile; methyl group acceptor" evidence="9">
    <location>
        <position position="131"/>
    </location>
</feature>
<evidence type="ECO:0000256" key="9">
    <source>
        <dbReference type="HAMAP-Rule" id="MF_00772"/>
    </source>
</evidence>
<dbReference type="GO" id="GO:0003908">
    <property type="term" value="F:methylated-DNA-[protein]-cysteine S-methyltransferase activity"/>
    <property type="evidence" value="ECO:0007669"/>
    <property type="project" value="UniProtKB-UniRule"/>
</dbReference>
<evidence type="ECO:0000256" key="8">
    <source>
        <dbReference type="ARBA" id="ARBA00049348"/>
    </source>
</evidence>
<evidence type="ECO:0000259" key="11">
    <source>
        <dbReference type="Pfam" id="PF02870"/>
    </source>
</evidence>
<dbReference type="InterPro" id="IPR023546">
    <property type="entry name" value="MGMT"/>
</dbReference>
<comment type="catalytic activity">
    <reaction evidence="1 9">
        <text>a 4-O-methyl-thymidine in DNA + L-cysteinyl-[protein] = a thymidine in DNA + S-methyl-L-cysteinyl-[protein]</text>
        <dbReference type="Rhea" id="RHEA:53428"/>
        <dbReference type="Rhea" id="RHEA-COMP:10131"/>
        <dbReference type="Rhea" id="RHEA-COMP:10132"/>
        <dbReference type="Rhea" id="RHEA-COMP:13555"/>
        <dbReference type="Rhea" id="RHEA-COMP:13556"/>
        <dbReference type="ChEBI" id="CHEBI:29950"/>
        <dbReference type="ChEBI" id="CHEBI:82612"/>
        <dbReference type="ChEBI" id="CHEBI:137386"/>
        <dbReference type="ChEBI" id="CHEBI:137387"/>
        <dbReference type="EC" id="2.1.1.63"/>
    </reaction>
</comment>
<dbReference type="Gene3D" id="3.30.160.70">
    <property type="entry name" value="Methylated DNA-protein cysteine methyltransferase domain"/>
    <property type="match status" value="1"/>
</dbReference>
<proteinExistence type="inferred from homology"/>
<evidence type="ECO:0000256" key="6">
    <source>
        <dbReference type="ARBA" id="ARBA00022763"/>
    </source>
</evidence>
<dbReference type="NCBIfam" id="TIGR00589">
    <property type="entry name" value="ogt"/>
    <property type="match status" value="1"/>
</dbReference>
<dbReference type="FunFam" id="1.10.10.10:FF:000214">
    <property type="entry name" value="Methylated-DNA--protein-cysteine methyltransferase"/>
    <property type="match status" value="1"/>
</dbReference>
<keyword evidence="3 9" id="KW-0963">Cytoplasm</keyword>
<feature type="domain" description="Methylated-DNA-[protein]-cysteine S-methyltransferase DNA binding" evidence="10">
    <location>
        <begin position="80"/>
        <end position="160"/>
    </location>
</feature>
<evidence type="ECO:0000256" key="5">
    <source>
        <dbReference type="ARBA" id="ARBA00022679"/>
    </source>
</evidence>
<dbReference type="InterPro" id="IPR001497">
    <property type="entry name" value="MethylDNA_cys_MeTrfase_AS"/>
</dbReference>
<dbReference type="Pfam" id="PF02870">
    <property type="entry name" value="Methyltransf_1N"/>
    <property type="match status" value="1"/>
</dbReference>
<comment type="caution">
    <text evidence="12">The sequence shown here is derived from an EMBL/GenBank/DDBJ whole genome shotgun (WGS) entry which is preliminary data.</text>
</comment>
<keyword evidence="7 9" id="KW-0234">DNA repair</keyword>
<evidence type="ECO:0000256" key="1">
    <source>
        <dbReference type="ARBA" id="ARBA00001286"/>
    </source>
</evidence>
<comment type="subcellular location">
    <subcellularLocation>
        <location evidence="9">Cytoplasm</location>
    </subcellularLocation>
</comment>
<dbReference type="SUPFAM" id="SSF53155">
    <property type="entry name" value="Methylated DNA-protein cysteine methyltransferase domain"/>
    <property type="match status" value="1"/>
</dbReference>
<dbReference type="InterPro" id="IPR036217">
    <property type="entry name" value="MethylDNA_cys_MeTrfase_DNAb"/>
</dbReference>
<keyword evidence="6 9" id="KW-0227">DNA damage</keyword>
<dbReference type="GO" id="GO:0032259">
    <property type="term" value="P:methylation"/>
    <property type="evidence" value="ECO:0007669"/>
    <property type="project" value="UniProtKB-KW"/>
</dbReference>
<dbReference type="GO" id="GO:0006307">
    <property type="term" value="P:DNA alkylation repair"/>
    <property type="evidence" value="ECO:0007669"/>
    <property type="project" value="UniProtKB-UniRule"/>
</dbReference>
<dbReference type="AlphaFoldDB" id="A0A2A4YQZ1"/>
<evidence type="ECO:0000259" key="10">
    <source>
        <dbReference type="Pfam" id="PF01035"/>
    </source>
</evidence>
<comment type="function">
    <text evidence="9">Involved in the cellular defense against the biological effects of O6-methylguanine (O6-MeG) and O4-methylthymine (O4-MeT) in DNA. Repairs the methylated nucleobase in DNA by stoichiometrically transferring the methyl group to a cysteine residue in the enzyme. This is a suicide reaction: the enzyme is irreversibly inactivated.</text>
</comment>
<dbReference type="EC" id="2.1.1.63" evidence="9"/>
<organism evidence="12">
    <name type="scientific">OCS116 cluster bacterium</name>
    <dbReference type="NCBI Taxonomy" id="2030921"/>
    <lineage>
        <taxon>Bacteria</taxon>
        <taxon>Pseudomonadati</taxon>
        <taxon>Pseudomonadota</taxon>
        <taxon>Alphaproteobacteria</taxon>
        <taxon>OCS116 cluster</taxon>
    </lineage>
</organism>
<dbReference type="EMBL" id="NVUS01000032">
    <property type="protein sequence ID" value="PCI97222.1"/>
    <property type="molecule type" value="Genomic_DNA"/>
</dbReference>
<gene>
    <name evidence="12" type="ORF">COB13_16140</name>
</gene>
<dbReference type="HAMAP" id="MF_00772">
    <property type="entry name" value="OGT"/>
    <property type="match status" value="1"/>
</dbReference>
<reference evidence="12" key="2">
    <citation type="journal article" date="2018" name="ISME J.">
        <title>A dynamic microbial community with high functional redundancy inhabits the cold, oxic subseafloor aquifer.</title>
        <authorList>
            <person name="Tully B.J."/>
            <person name="Wheat C.G."/>
            <person name="Glazer B.T."/>
            <person name="Huber J.A."/>
        </authorList>
    </citation>
    <scope>NUCLEOTIDE SEQUENCE</scope>
    <source>
        <strain evidence="12">NORP83</strain>
    </source>
</reference>
<evidence type="ECO:0000256" key="4">
    <source>
        <dbReference type="ARBA" id="ARBA00022603"/>
    </source>
</evidence>
<dbReference type="PROSITE" id="PS00374">
    <property type="entry name" value="MGMT"/>
    <property type="match status" value="1"/>
</dbReference>
<dbReference type="Gene3D" id="1.10.10.10">
    <property type="entry name" value="Winged helix-like DNA-binding domain superfamily/Winged helix DNA-binding domain"/>
    <property type="match status" value="1"/>
</dbReference>
<dbReference type="GO" id="GO:0005737">
    <property type="term" value="C:cytoplasm"/>
    <property type="evidence" value="ECO:0007669"/>
    <property type="project" value="UniProtKB-SubCell"/>
</dbReference>
<dbReference type="CDD" id="cd06445">
    <property type="entry name" value="ATase"/>
    <property type="match status" value="1"/>
</dbReference>
<name>A0A2A4YQZ1_9PROT</name>
<comment type="similarity">
    <text evidence="2 9">Belongs to the MGMT family.</text>
</comment>
<dbReference type="InterPro" id="IPR014048">
    <property type="entry name" value="MethylDNA_cys_MeTrfase_DNA-bd"/>
</dbReference>
<dbReference type="InterPro" id="IPR036631">
    <property type="entry name" value="MGMT_N_sf"/>
</dbReference>
<dbReference type="SUPFAM" id="SSF46767">
    <property type="entry name" value="Methylated DNA-protein cysteine methyltransferase, C-terminal domain"/>
    <property type="match status" value="1"/>
</dbReference>
<comment type="miscellaneous">
    <text evidence="9">This enzyme catalyzes only one turnover and therefore is not strictly catalytic. According to one definition, an enzyme is a biocatalyst that acts repeatedly and over many reaction cycles.</text>
</comment>
<keyword evidence="4 9" id="KW-0489">Methyltransferase</keyword>
<keyword evidence="5 9" id="KW-0808">Transferase</keyword>
<sequence>MTTREQIYYTFMPSPVGKFLVAGTERVLHRTAFSESEQFTLEADWIEDAAPLKYATDQLEAYFEGKLTEFDVELAMMGSEFQVAVWQALMDVPYGKTASYGDIAHALGKPGASRAVGGANNSNHIPIVIPCHRIIGADGSMTGFGGGMENKKILLKLEGISVPSEQLDLF</sequence>
<comment type="catalytic activity">
    <reaction evidence="8 9">
        <text>a 6-O-methyl-2'-deoxyguanosine in DNA + L-cysteinyl-[protein] = S-methyl-L-cysteinyl-[protein] + a 2'-deoxyguanosine in DNA</text>
        <dbReference type="Rhea" id="RHEA:24000"/>
        <dbReference type="Rhea" id="RHEA-COMP:10131"/>
        <dbReference type="Rhea" id="RHEA-COMP:10132"/>
        <dbReference type="Rhea" id="RHEA-COMP:11367"/>
        <dbReference type="Rhea" id="RHEA-COMP:11368"/>
        <dbReference type="ChEBI" id="CHEBI:29950"/>
        <dbReference type="ChEBI" id="CHEBI:82612"/>
        <dbReference type="ChEBI" id="CHEBI:85445"/>
        <dbReference type="ChEBI" id="CHEBI:85448"/>
        <dbReference type="EC" id="2.1.1.63"/>
    </reaction>
</comment>
<feature type="domain" description="Methylguanine DNA methyltransferase ribonuclease-like" evidence="11">
    <location>
        <begin position="7"/>
        <end position="75"/>
    </location>
</feature>
<evidence type="ECO:0000313" key="12">
    <source>
        <dbReference type="EMBL" id="PCI97222.1"/>
    </source>
</evidence>